<evidence type="ECO:0000259" key="4">
    <source>
        <dbReference type="Pfam" id="PF03446"/>
    </source>
</evidence>
<dbReference type="InterPro" id="IPR015815">
    <property type="entry name" value="HIBADH-related"/>
</dbReference>
<dbReference type="Proteomes" id="UP000294927">
    <property type="component" value="Unassembled WGS sequence"/>
</dbReference>
<dbReference type="InterPro" id="IPR008927">
    <property type="entry name" value="6-PGluconate_DH-like_C_sf"/>
</dbReference>
<dbReference type="PIRSF" id="PIRSF000103">
    <property type="entry name" value="HIBADH"/>
    <property type="match status" value="1"/>
</dbReference>
<dbReference type="Pfam" id="PF14833">
    <property type="entry name" value="NAD_binding_11"/>
    <property type="match status" value="1"/>
</dbReference>
<dbReference type="PANTHER" id="PTHR22981:SF7">
    <property type="entry name" value="3-HYDROXYISOBUTYRATE DEHYDROGENASE, MITOCHONDRIAL"/>
    <property type="match status" value="1"/>
</dbReference>
<evidence type="ECO:0000313" key="6">
    <source>
        <dbReference type="EMBL" id="TDV56384.1"/>
    </source>
</evidence>
<evidence type="ECO:0000313" key="7">
    <source>
        <dbReference type="Proteomes" id="UP000294927"/>
    </source>
</evidence>
<dbReference type="Gene3D" id="3.40.50.720">
    <property type="entry name" value="NAD(P)-binding Rossmann-like Domain"/>
    <property type="match status" value="1"/>
</dbReference>
<feature type="domain" description="6-phosphogluconate dehydrogenase NADP-binding" evidence="4">
    <location>
        <begin position="1"/>
        <end position="144"/>
    </location>
</feature>
<keyword evidence="3" id="KW-0520">NAD</keyword>
<sequence>MTRHLISAGHRLHVGSRGRGPIDAALAAGAIDDGDPAFVAAHSEIVLLCVPFTPDVTRVLTDLAPGLRSGTVVVDHSTIDAAAEPGHRDLVVAAGGRYVEAPVSGGPAAARAGALAIYAGGEVADIEAVHEVLAAYSARVVHTGPTGSGQTMRLCNNLVHAAQNLAVAEAFGLAARAGLDPRALHEVVLGSTGDCTAVRQRVPVTGVVPDSPASNDWRGFPVEWMKEEMDMVLRLADSHDFPLVSTRVFRRLLDFAADAGYGDLDFSAIGRLYQESDRRTLRWCANTAATLESPAG</sequence>
<organism evidence="6 7">
    <name type="scientific">Actinophytocola oryzae</name>
    <dbReference type="NCBI Taxonomy" id="502181"/>
    <lineage>
        <taxon>Bacteria</taxon>
        <taxon>Bacillati</taxon>
        <taxon>Actinomycetota</taxon>
        <taxon>Actinomycetes</taxon>
        <taxon>Pseudonocardiales</taxon>
        <taxon>Pseudonocardiaceae</taxon>
    </lineage>
</organism>
<comment type="similarity">
    <text evidence="1">Belongs to the HIBADH-related family.</text>
</comment>
<evidence type="ECO:0000256" key="2">
    <source>
        <dbReference type="ARBA" id="ARBA00023002"/>
    </source>
</evidence>
<proteinExistence type="inferred from homology"/>
<dbReference type="GO" id="GO:0051287">
    <property type="term" value="F:NAD binding"/>
    <property type="evidence" value="ECO:0007669"/>
    <property type="project" value="InterPro"/>
</dbReference>
<keyword evidence="2" id="KW-0560">Oxidoreductase</keyword>
<dbReference type="AlphaFoldDB" id="A0A4R7W1N1"/>
<dbReference type="OrthoDB" id="3185659at2"/>
<accession>A0A4R7W1N1</accession>
<evidence type="ECO:0000256" key="1">
    <source>
        <dbReference type="ARBA" id="ARBA00009080"/>
    </source>
</evidence>
<name>A0A4R7W1N1_9PSEU</name>
<dbReference type="InterPro" id="IPR013328">
    <property type="entry name" value="6PGD_dom2"/>
</dbReference>
<comment type="caution">
    <text evidence="6">The sequence shown here is derived from an EMBL/GenBank/DDBJ whole genome shotgun (WGS) entry which is preliminary data.</text>
</comment>
<protein>
    <submittedName>
        <fullName evidence="6">3-hydroxyisobutyrate dehydrogenase</fullName>
    </submittedName>
</protein>
<evidence type="ECO:0000259" key="5">
    <source>
        <dbReference type="Pfam" id="PF14833"/>
    </source>
</evidence>
<gene>
    <name evidence="6" type="ORF">CLV71_102451</name>
</gene>
<feature type="domain" description="3-hydroxyisobutyrate dehydrogenase-like NAD-binding" evidence="5">
    <location>
        <begin position="147"/>
        <end position="273"/>
    </location>
</feature>
<dbReference type="GO" id="GO:0016616">
    <property type="term" value="F:oxidoreductase activity, acting on the CH-OH group of donors, NAD or NADP as acceptor"/>
    <property type="evidence" value="ECO:0007669"/>
    <property type="project" value="TreeGrafter"/>
</dbReference>
<keyword evidence="7" id="KW-1185">Reference proteome</keyword>
<dbReference type="SUPFAM" id="SSF48179">
    <property type="entry name" value="6-phosphogluconate dehydrogenase C-terminal domain-like"/>
    <property type="match status" value="1"/>
</dbReference>
<dbReference type="InterPro" id="IPR029154">
    <property type="entry name" value="HIBADH-like_NADP-bd"/>
</dbReference>
<dbReference type="InterPro" id="IPR006115">
    <property type="entry name" value="6PGDH_NADP-bd"/>
</dbReference>
<dbReference type="PANTHER" id="PTHR22981">
    <property type="entry name" value="3-HYDROXYISOBUTYRATE DEHYDROGENASE-RELATED"/>
    <property type="match status" value="1"/>
</dbReference>
<dbReference type="Gene3D" id="1.10.1040.10">
    <property type="entry name" value="N-(1-d-carboxylethyl)-l-norvaline Dehydrogenase, domain 2"/>
    <property type="match status" value="1"/>
</dbReference>
<dbReference type="GO" id="GO:0050661">
    <property type="term" value="F:NADP binding"/>
    <property type="evidence" value="ECO:0007669"/>
    <property type="project" value="InterPro"/>
</dbReference>
<evidence type="ECO:0000256" key="3">
    <source>
        <dbReference type="ARBA" id="ARBA00023027"/>
    </source>
</evidence>
<dbReference type="SUPFAM" id="SSF51735">
    <property type="entry name" value="NAD(P)-binding Rossmann-fold domains"/>
    <property type="match status" value="1"/>
</dbReference>
<reference evidence="6 7" key="1">
    <citation type="submission" date="2019-03" db="EMBL/GenBank/DDBJ databases">
        <title>Genomic Encyclopedia of Archaeal and Bacterial Type Strains, Phase II (KMG-II): from individual species to whole genera.</title>
        <authorList>
            <person name="Goeker M."/>
        </authorList>
    </citation>
    <scope>NUCLEOTIDE SEQUENCE [LARGE SCALE GENOMIC DNA]</scope>
    <source>
        <strain evidence="6 7">DSM 45499</strain>
    </source>
</reference>
<dbReference type="Pfam" id="PF03446">
    <property type="entry name" value="NAD_binding_2"/>
    <property type="match status" value="1"/>
</dbReference>
<dbReference type="RefSeq" id="WP_133901632.1">
    <property type="nucleotide sequence ID" value="NZ_SOCP01000002.1"/>
</dbReference>
<dbReference type="EMBL" id="SOCP01000002">
    <property type="protein sequence ID" value="TDV56384.1"/>
    <property type="molecule type" value="Genomic_DNA"/>
</dbReference>
<dbReference type="InterPro" id="IPR036291">
    <property type="entry name" value="NAD(P)-bd_dom_sf"/>
</dbReference>